<dbReference type="GeneID" id="60421722"/>
<dbReference type="OrthoDB" id="373212at2157"/>
<dbReference type="SUPFAM" id="SSF56300">
    <property type="entry name" value="Metallo-dependent phosphatases"/>
    <property type="match status" value="1"/>
</dbReference>
<dbReference type="InterPro" id="IPR029052">
    <property type="entry name" value="Metallo-depent_PP-like"/>
</dbReference>
<protein>
    <submittedName>
        <fullName evidence="1">PhoD-like phosphatase</fullName>
    </submittedName>
</protein>
<organism evidence="1 2">
    <name type="scientific">Candidatus Nitrosocosmicus oleophilus</name>
    <dbReference type="NCBI Taxonomy" id="1353260"/>
    <lineage>
        <taxon>Archaea</taxon>
        <taxon>Nitrososphaerota</taxon>
        <taxon>Nitrososphaeria</taxon>
        <taxon>Nitrososphaerales</taxon>
        <taxon>Nitrososphaeraceae</taxon>
        <taxon>Candidatus Nitrosocosmicus</taxon>
    </lineage>
</organism>
<dbReference type="KEGG" id="taa:NMY3_01709"/>
<dbReference type="PANTHER" id="PTHR33987">
    <property type="entry name" value="CALCINEURIN-LIKE METALLO-PHOSPHOESTERASE SUPERFAMILY PROTEIN"/>
    <property type="match status" value="1"/>
</dbReference>
<accession>A0A654M8S0</accession>
<dbReference type="Gene3D" id="3.60.21.70">
    <property type="entry name" value="PhoD-like phosphatase"/>
    <property type="match status" value="1"/>
</dbReference>
<name>A0A654M8S0_9ARCH</name>
<reference evidence="2" key="1">
    <citation type="submission" date="2015-10" db="EMBL/GenBank/DDBJ databases">
        <title>Niche specialization of a soil ammonia-oxidizing archaeon, Candidatus Nitrosocosmicus oleophilus.</title>
        <authorList>
            <person name="Jung M.-Y."/>
            <person name="Rhee S.-K."/>
        </authorList>
    </citation>
    <scope>NUCLEOTIDE SEQUENCE [LARGE SCALE GENOMIC DNA]</scope>
    <source>
        <strain evidence="2">MY3</strain>
    </source>
</reference>
<dbReference type="EMBL" id="CP012850">
    <property type="protein sequence ID" value="ALI35912.1"/>
    <property type="molecule type" value="Genomic_DNA"/>
</dbReference>
<proteinExistence type="predicted"/>
<dbReference type="Proteomes" id="UP000058925">
    <property type="component" value="Chromosome"/>
</dbReference>
<dbReference type="InterPro" id="IPR038607">
    <property type="entry name" value="PhoD-like_sf"/>
</dbReference>
<evidence type="ECO:0000313" key="1">
    <source>
        <dbReference type="EMBL" id="ALI35912.1"/>
    </source>
</evidence>
<dbReference type="PANTHER" id="PTHR33987:SF1">
    <property type="entry name" value="CALCINEURIN-LIKE METALLO-PHOSPHOESTERASE SUPERFAMILY PROTEIN"/>
    <property type="match status" value="1"/>
</dbReference>
<dbReference type="RefSeq" id="WP_196818282.1">
    <property type="nucleotide sequence ID" value="NZ_CP012850.1"/>
</dbReference>
<gene>
    <name evidence="1" type="ORF">NMY3_01709</name>
</gene>
<sequence>MDYIDNVAILDEDLISLELEISTVNAHNAGSGDLHYVNIVFSDGTRLYEPFNLKLYNEIGLSEIPISIGTLPPRGKTKRFALPVPPALNRKLIDISEVFLRKDGTDGWFVGSILLFANGHSMPLIGNSNANQFLDNDNAVLMLRDWSTGSFCVAPASNAKDPLPRSGYRVLGPVVGQVSDTSAVILYRVDRVGYYRFRAFDTITNLKVHDETQKLEPTYRFNLTGLLPNRRYEFNLSFLRAGFETPVPDGSGSILTYPPEGSHGQFTFAFGSCVKSKKQIAQGSWTAIKALTESSASGISPVRLFVHLGDTFYFYDHVTEEIPRNVESMHAAHVSMRRHLEFLDMAKVVPSCGIWDDHDFAGNDKDSKAINSELRMQAVWTWLQYWGNQPISLEEIGKTGLTTRISYGLVDIYLLDGRFRRDKDRGIFFGNDIIDKVLDTINKRGTIDPRVVILGTGISWNHHAEDGEGYGQSKYDDERERLYRELAIRMGKTINGLLFISGDIHINEIYHIDLGGGRMAPEFVSSPLTRNTGLRGPRDIQGERVASFSSKEKRGFATLTIDTLKGTRDKWRATIRYFQEATGAQYERRSYTLSNGQFNPDPV</sequence>
<dbReference type="AlphaFoldDB" id="A0A654M8S0"/>
<evidence type="ECO:0000313" key="2">
    <source>
        <dbReference type="Proteomes" id="UP000058925"/>
    </source>
</evidence>
<keyword evidence="2" id="KW-1185">Reference proteome</keyword>